<proteinExistence type="predicted"/>
<comment type="caution">
    <text evidence="1">The sequence shown here is derived from an EMBL/GenBank/DDBJ whole genome shotgun (WGS) entry which is preliminary data.</text>
</comment>
<dbReference type="OrthoDB" id="5089702at2759"/>
<dbReference type="Proteomes" id="UP000760494">
    <property type="component" value="Unassembled WGS sequence"/>
</dbReference>
<dbReference type="EMBL" id="CABFJX010000427">
    <property type="protein sequence ID" value="VTT84418.1"/>
    <property type="molecule type" value="Genomic_DNA"/>
</dbReference>
<gene>
    <name evidence="1" type="ORF">C2S_13187</name>
</gene>
<name>A0A2H3RH89_FUSFU</name>
<organism evidence="1 2">
    <name type="scientific">Fusarium fujikuroi</name>
    <name type="common">Bakanae and foot rot disease fungus</name>
    <name type="synonym">Gibberella fujikuroi</name>
    <dbReference type="NCBI Taxonomy" id="5127"/>
    <lineage>
        <taxon>Eukaryota</taxon>
        <taxon>Fungi</taxon>
        <taxon>Dikarya</taxon>
        <taxon>Ascomycota</taxon>
        <taxon>Pezizomycotina</taxon>
        <taxon>Sordariomycetes</taxon>
        <taxon>Hypocreomycetidae</taxon>
        <taxon>Hypocreales</taxon>
        <taxon>Nectriaceae</taxon>
        <taxon>Fusarium</taxon>
        <taxon>Fusarium fujikuroi species complex</taxon>
    </lineage>
</organism>
<accession>A0A2H3RH89</accession>
<reference evidence="1" key="1">
    <citation type="submission" date="2019-05" db="EMBL/GenBank/DDBJ databases">
        <authorList>
            <person name="Piombo E."/>
        </authorList>
    </citation>
    <scope>NUCLEOTIDE SEQUENCE</scope>
    <source>
        <strain evidence="1">C2S</strain>
    </source>
</reference>
<evidence type="ECO:0000313" key="2">
    <source>
        <dbReference type="Proteomes" id="UP000760494"/>
    </source>
</evidence>
<dbReference type="AlphaFoldDB" id="A0A2H3RH89"/>
<sequence length="67" mass="7636">MSKTAECVNQKPYSESSKERITDVALHGLKSLSEQDTPISMWLRHLDDPYPYSRRANANDGMPKVKL</sequence>
<protein>
    <submittedName>
        <fullName evidence="1">Uncharacterized protein</fullName>
    </submittedName>
</protein>
<evidence type="ECO:0000313" key="1">
    <source>
        <dbReference type="EMBL" id="VTT84418.1"/>
    </source>
</evidence>